<feature type="transmembrane region" description="Helical" evidence="11">
    <location>
        <begin position="143"/>
        <end position="161"/>
    </location>
</feature>
<reference evidence="13 14" key="1">
    <citation type="submission" date="2018-04" db="EMBL/GenBank/DDBJ databases">
        <title>Genomic Encyclopedia of Archaeal and Bacterial Type Strains, Phase II (KMG-II): from individual species to whole genera.</title>
        <authorList>
            <person name="Goeker M."/>
        </authorList>
    </citation>
    <scope>NUCLEOTIDE SEQUENCE [LARGE SCALE GENOMIC DNA]</scope>
    <source>
        <strain evidence="13 14">DSM 28823</strain>
    </source>
</reference>
<evidence type="ECO:0000256" key="6">
    <source>
        <dbReference type="ARBA" id="ARBA00022781"/>
    </source>
</evidence>
<keyword evidence="5 11" id="KW-0812">Transmembrane</keyword>
<feature type="transmembrane region" description="Helical" evidence="11">
    <location>
        <begin position="297"/>
        <end position="321"/>
    </location>
</feature>
<keyword evidence="10 11" id="KW-0066">ATP synthesis</keyword>
<evidence type="ECO:0000256" key="8">
    <source>
        <dbReference type="ARBA" id="ARBA00023065"/>
    </source>
</evidence>
<dbReference type="Gene3D" id="1.20.120.220">
    <property type="entry name" value="ATP synthase, F0 complex, subunit A"/>
    <property type="match status" value="1"/>
</dbReference>
<evidence type="ECO:0000256" key="5">
    <source>
        <dbReference type="ARBA" id="ARBA00022692"/>
    </source>
</evidence>
<evidence type="ECO:0000256" key="12">
    <source>
        <dbReference type="RuleBase" id="RU000483"/>
    </source>
</evidence>
<evidence type="ECO:0000256" key="9">
    <source>
        <dbReference type="ARBA" id="ARBA00023136"/>
    </source>
</evidence>
<comment type="subcellular location">
    <subcellularLocation>
        <location evidence="11 12">Cell membrane</location>
        <topology evidence="11 12">Multi-pass membrane protein</topology>
    </subcellularLocation>
    <subcellularLocation>
        <location evidence="1">Membrane</location>
        <topology evidence="1">Multi-pass membrane protein</topology>
    </subcellularLocation>
</comment>
<dbReference type="RefSeq" id="WP_107820615.1">
    <property type="nucleotide sequence ID" value="NZ_OY782574.1"/>
</dbReference>
<keyword evidence="9 11" id="KW-0472">Membrane</keyword>
<dbReference type="HAMAP" id="MF_01393">
    <property type="entry name" value="ATP_synth_a_bact"/>
    <property type="match status" value="1"/>
</dbReference>
<dbReference type="InterPro" id="IPR000568">
    <property type="entry name" value="ATP_synth_F0_asu"/>
</dbReference>
<evidence type="ECO:0000256" key="7">
    <source>
        <dbReference type="ARBA" id="ARBA00022989"/>
    </source>
</evidence>
<dbReference type="Pfam" id="PF00119">
    <property type="entry name" value="ATP-synt_A"/>
    <property type="match status" value="1"/>
</dbReference>
<evidence type="ECO:0000313" key="13">
    <source>
        <dbReference type="EMBL" id="PTN10513.1"/>
    </source>
</evidence>
<keyword evidence="14" id="KW-1185">Reference proteome</keyword>
<dbReference type="PANTHER" id="PTHR11410:SF0">
    <property type="entry name" value="ATP SYNTHASE SUBUNIT A"/>
    <property type="match status" value="1"/>
</dbReference>
<feature type="transmembrane region" description="Helical" evidence="11">
    <location>
        <begin position="232"/>
        <end position="252"/>
    </location>
</feature>
<proteinExistence type="inferred from homology"/>
<feature type="transmembrane region" description="Helical" evidence="11">
    <location>
        <begin position="333"/>
        <end position="364"/>
    </location>
</feature>
<gene>
    <name evidence="11" type="primary">atpB</name>
    <name evidence="13" type="ORF">C8N47_101162</name>
</gene>
<keyword evidence="11" id="KW-1003">Cell membrane</keyword>
<dbReference type="InterPro" id="IPR035908">
    <property type="entry name" value="F0_ATP_A_sf"/>
</dbReference>
<dbReference type="GO" id="GO:0045259">
    <property type="term" value="C:proton-transporting ATP synthase complex"/>
    <property type="evidence" value="ECO:0007669"/>
    <property type="project" value="UniProtKB-KW"/>
</dbReference>
<name>A0A2T5C6D0_9BACT</name>
<dbReference type="EMBL" id="QAAD01000001">
    <property type="protein sequence ID" value="PTN10513.1"/>
    <property type="molecule type" value="Genomic_DNA"/>
</dbReference>
<comment type="caution">
    <text evidence="13">The sequence shown here is derived from an EMBL/GenBank/DDBJ whole genome shotgun (WGS) entry which is preliminary data.</text>
</comment>
<feature type="transmembrane region" description="Helical" evidence="11">
    <location>
        <begin position="203"/>
        <end position="226"/>
    </location>
</feature>
<dbReference type="AlphaFoldDB" id="A0A2T5C6D0"/>
<evidence type="ECO:0000256" key="1">
    <source>
        <dbReference type="ARBA" id="ARBA00004141"/>
    </source>
</evidence>
<accession>A0A2T5C6D0</accession>
<sequence>MVNLKLKLSEKANYLAFLIVFVSLGLASQSILAEEVHEPAEQIAPHQEQFEAGKFVIEHVSDAFEWHILTYKQHHISIPLPIILYSNNSGLNIFWSSKFEHGHASYHNFRIEEEGEHAGKIVELNEAGAVVGLPIDLSITKTVAGIFISVFILIFIFLKVAKSATSSTGRAPTGIQNLLEPIILFIRDEVALPTLGKDKSERFLPYLLTLFFFILIENLVGLIPIFPFGANVTGNIGVTMVLALFTFVITTFSGNKHYWKEIYNPDVPWWLKYPLPLMPIVELTGVFTKPFVLMVRLFANMMAGHMIVTVFVSLIFIFGQIGGPALGGAVSPVSIAFSVFILLLDVLVSFIQAYVFTLLSALYFGMATSDHH</sequence>
<dbReference type="Proteomes" id="UP000243525">
    <property type="component" value="Unassembled WGS sequence"/>
</dbReference>
<dbReference type="NCBIfam" id="TIGR01131">
    <property type="entry name" value="ATP_synt_6_or_A"/>
    <property type="match status" value="1"/>
</dbReference>
<dbReference type="PRINTS" id="PR00123">
    <property type="entry name" value="ATPASEA"/>
</dbReference>
<keyword evidence="4 11" id="KW-0138">CF(0)</keyword>
<evidence type="ECO:0000256" key="10">
    <source>
        <dbReference type="ARBA" id="ARBA00023310"/>
    </source>
</evidence>
<keyword evidence="6 11" id="KW-0375">Hydrogen ion transport</keyword>
<dbReference type="InterPro" id="IPR045083">
    <property type="entry name" value="ATP_synth_F0_asu_bact/mt"/>
</dbReference>
<evidence type="ECO:0000256" key="2">
    <source>
        <dbReference type="ARBA" id="ARBA00006810"/>
    </source>
</evidence>
<protein>
    <recommendedName>
        <fullName evidence="11 12">ATP synthase subunit a</fullName>
    </recommendedName>
    <alternativeName>
        <fullName evidence="11">ATP synthase F0 sector subunit a</fullName>
    </alternativeName>
    <alternativeName>
        <fullName evidence="11">F-ATPase subunit 6</fullName>
    </alternativeName>
</protein>
<evidence type="ECO:0000313" key="14">
    <source>
        <dbReference type="Proteomes" id="UP000243525"/>
    </source>
</evidence>
<keyword evidence="8 11" id="KW-0406">Ion transport</keyword>
<comment type="similarity">
    <text evidence="2 11 12">Belongs to the ATPase A chain family.</text>
</comment>
<dbReference type="SUPFAM" id="SSF81336">
    <property type="entry name" value="F1F0 ATP synthase subunit A"/>
    <property type="match status" value="1"/>
</dbReference>
<keyword evidence="7 11" id="KW-1133">Transmembrane helix</keyword>
<keyword evidence="3 11" id="KW-0813">Transport</keyword>
<dbReference type="CDD" id="cd00310">
    <property type="entry name" value="ATP-synt_Fo_a_6"/>
    <property type="match status" value="1"/>
</dbReference>
<dbReference type="PANTHER" id="PTHR11410">
    <property type="entry name" value="ATP SYNTHASE SUBUNIT A"/>
    <property type="match status" value="1"/>
</dbReference>
<dbReference type="OrthoDB" id="9809130at2"/>
<dbReference type="GO" id="GO:0046933">
    <property type="term" value="F:proton-transporting ATP synthase activity, rotational mechanism"/>
    <property type="evidence" value="ECO:0007669"/>
    <property type="project" value="UniProtKB-UniRule"/>
</dbReference>
<dbReference type="GO" id="GO:0005886">
    <property type="term" value="C:plasma membrane"/>
    <property type="evidence" value="ECO:0007669"/>
    <property type="project" value="UniProtKB-SubCell"/>
</dbReference>
<evidence type="ECO:0000256" key="3">
    <source>
        <dbReference type="ARBA" id="ARBA00022448"/>
    </source>
</evidence>
<evidence type="ECO:0000256" key="11">
    <source>
        <dbReference type="HAMAP-Rule" id="MF_01393"/>
    </source>
</evidence>
<evidence type="ECO:0000256" key="4">
    <source>
        <dbReference type="ARBA" id="ARBA00022547"/>
    </source>
</evidence>
<comment type="function">
    <text evidence="11 12">Key component of the proton channel; it plays a direct role in the translocation of protons across the membrane.</text>
</comment>
<organism evidence="13 14">
    <name type="scientific">Mangrovibacterium marinum</name>
    <dbReference type="NCBI Taxonomy" id="1639118"/>
    <lineage>
        <taxon>Bacteria</taxon>
        <taxon>Pseudomonadati</taxon>
        <taxon>Bacteroidota</taxon>
        <taxon>Bacteroidia</taxon>
        <taxon>Marinilabiliales</taxon>
        <taxon>Prolixibacteraceae</taxon>
        <taxon>Mangrovibacterium</taxon>
    </lineage>
</organism>